<keyword evidence="9" id="KW-1185">Reference proteome</keyword>
<dbReference type="InterPro" id="IPR021134">
    <property type="entry name" value="Bestrophin-like"/>
</dbReference>
<evidence type="ECO:0000256" key="7">
    <source>
        <dbReference type="SAM" id="MobiDB-lite"/>
    </source>
</evidence>
<evidence type="ECO:0000256" key="3">
    <source>
        <dbReference type="ARBA" id="ARBA00022989"/>
    </source>
</evidence>
<dbReference type="AlphaFoldDB" id="A0A2G5VPD7"/>
<feature type="transmembrane region" description="Helical" evidence="6">
    <location>
        <begin position="235"/>
        <end position="255"/>
    </location>
</feature>
<feature type="compositionally biased region" description="Basic residues" evidence="7">
    <location>
        <begin position="402"/>
        <end position="412"/>
    </location>
</feature>
<feature type="region of interest" description="Disordered" evidence="7">
    <location>
        <begin position="402"/>
        <end position="542"/>
    </location>
</feature>
<keyword evidence="4 6" id="KW-0472">Membrane</keyword>
<dbReference type="OrthoDB" id="201595at2759"/>
<feature type="transmembrane region" description="Helical" evidence="6">
    <location>
        <begin position="32"/>
        <end position="53"/>
    </location>
</feature>
<evidence type="ECO:0000313" key="9">
    <source>
        <dbReference type="Proteomes" id="UP000230233"/>
    </source>
</evidence>
<proteinExistence type="inferred from homology"/>
<evidence type="ECO:0000256" key="1">
    <source>
        <dbReference type="ARBA" id="ARBA00004141"/>
    </source>
</evidence>
<keyword evidence="6" id="KW-0813">Transport</keyword>
<feature type="compositionally biased region" description="Polar residues" evidence="7">
    <location>
        <begin position="445"/>
        <end position="459"/>
    </location>
</feature>
<evidence type="ECO:0000256" key="6">
    <source>
        <dbReference type="RuleBase" id="RU363126"/>
    </source>
</evidence>
<feature type="compositionally biased region" description="Pro residues" evidence="7">
    <location>
        <begin position="490"/>
        <end position="499"/>
    </location>
</feature>
<dbReference type="GO" id="GO:0005886">
    <property type="term" value="C:plasma membrane"/>
    <property type="evidence" value="ECO:0007669"/>
    <property type="project" value="UniProtKB-SubCell"/>
</dbReference>
<organism evidence="8 9">
    <name type="scientific">Caenorhabditis nigoni</name>
    <dbReference type="NCBI Taxonomy" id="1611254"/>
    <lineage>
        <taxon>Eukaryota</taxon>
        <taxon>Metazoa</taxon>
        <taxon>Ecdysozoa</taxon>
        <taxon>Nematoda</taxon>
        <taxon>Chromadorea</taxon>
        <taxon>Rhabditida</taxon>
        <taxon>Rhabditina</taxon>
        <taxon>Rhabditomorpha</taxon>
        <taxon>Rhabditoidea</taxon>
        <taxon>Rhabditidae</taxon>
        <taxon>Peloderinae</taxon>
        <taxon>Caenorhabditis</taxon>
    </lineage>
</organism>
<comment type="function">
    <text evidence="6">Forms chloride channels.</text>
</comment>
<feature type="transmembrane region" description="Helical" evidence="6">
    <location>
        <begin position="267"/>
        <end position="286"/>
    </location>
</feature>
<evidence type="ECO:0000256" key="2">
    <source>
        <dbReference type="ARBA" id="ARBA00022692"/>
    </source>
</evidence>
<feature type="transmembrane region" description="Helical" evidence="6">
    <location>
        <begin position="73"/>
        <end position="91"/>
    </location>
</feature>
<evidence type="ECO:0000256" key="5">
    <source>
        <dbReference type="ARBA" id="ARBA00034769"/>
    </source>
</evidence>
<keyword evidence="3 6" id="KW-1133">Transmembrane helix</keyword>
<feature type="compositionally biased region" description="Polar residues" evidence="7">
    <location>
        <begin position="518"/>
        <end position="531"/>
    </location>
</feature>
<keyword evidence="6" id="KW-0868">Chloride</keyword>
<dbReference type="Proteomes" id="UP000230233">
    <property type="component" value="Chromosome I"/>
</dbReference>
<comment type="subcellular location">
    <subcellularLocation>
        <location evidence="6">Cell membrane</location>
        <topology evidence="6">Multi-pass membrane protein</topology>
    </subcellularLocation>
    <subcellularLocation>
        <location evidence="1">Membrane</location>
        <topology evidence="1">Multi-pass membrane protein</topology>
    </subcellularLocation>
</comment>
<accession>A0A2G5VPD7</accession>
<dbReference type="GO" id="GO:0034707">
    <property type="term" value="C:chloride channel complex"/>
    <property type="evidence" value="ECO:0007669"/>
    <property type="project" value="UniProtKB-KW"/>
</dbReference>
<reference evidence="9" key="1">
    <citation type="submission" date="2017-10" db="EMBL/GenBank/DDBJ databases">
        <title>Rapid genome shrinkage in a self-fertile nematode reveals novel sperm competition proteins.</title>
        <authorList>
            <person name="Yin D."/>
            <person name="Schwarz E.M."/>
            <person name="Thomas C.G."/>
            <person name="Felde R.L."/>
            <person name="Korf I.F."/>
            <person name="Cutter A.D."/>
            <person name="Schartner C.M."/>
            <person name="Ralston E.J."/>
            <person name="Meyer B.J."/>
            <person name="Haag E.S."/>
        </authorList>
    </citation>
    <scope>NUCLEOTIDE SEQUENCE [LARGE SCALE GENOMIC DNA]</scope>
    <source>
        <strain evidence="9">JU1422</strain>
    </source>
</reference>
<comment type="similarity">
    <text evidence="5 6">Belongs to the anion channel-forming bestrophin (TC 1.A.46) family. Calcium-sensitive chloride channel subfamily.</text>
</comment>
<dbReference type="GO" id="GO:0005254">
    <property type="term" value="F:chloride channel activity"/>
    <property type="evidence" value="ECO:0007669"/>
    <property type="project" value="UniProtKB-KW"/>
</dbReference>
<keyword evidence="6" id="KW-0407">Ion channel</keyword>
<dbReference type="PANTHER" id="PTHR10736:SF58">
    <property type="entry name" value="BESTROPHIN HOMOLOG-RELATED"/>
    <property type="match status" value="1"/>
</dbReference>
<keyword evidence="6" id="KW-0869">Chloride channel</keyword>
<dbReference type="EMBL" id="PDUG01000001">
    <property type="protein sequence ID" value="PIC53622.1"/>
    <property type="molecule type" value="Genomic_DNA"/>
</dbReference>
<sequence length="542" mass="62077">MTVSYNLDVSSVSFFNFFRVLFRWRGSVWKSIWSELMIWLIFYYMVMVTYRFALDPEKREEVRKYIENLHENLDNCVPLTFMLAFFVTVIVDRWKNIFANIGFIENTALAIATLVRGTEPEMVLTRRTIIRYLVLSQVLVFRDISLKVRRRFPNIDSIIKSGFLQEHEAVILEEIDCPYNKYWVPINWASAVLQKVFVEGKITAAPLFNAAWQEVKTFRSNMAILCNFDWVPIPLAYPQVIFVAVRFYFFMCLFTRQHLDMTDTRTIDYYFPILTVFQFIFFMGWMKVAEGLLNPLGEDDDDFECNFLIDKNISTGMAIVDSTYDKFPEMRPDKFAEPAFAPFYPEDVIDSGTDHALIGSAQSVTLADPSDQIDMMKVDINSPIVVGKRDSTTSTFRRRLSSAFGRRTRSHSVQHLGPEKLEPDTPFSQSMAPQRPYGPFELSNGFMSSEGFNHISSNGHLPKLEEEESTSVDSEATEVNTISPPSSHAPDPPTVPPPTTVTQPVFVVPRTISEDTLGPTSPTSPFNQTLENDNDGLGRMKF</sequence>
<dbReference type="PANTHER" id="PTHR10736">
    <property type="entry name" value="BESTROPHIN"/>
    <property type="match status" value="1"/>
</dbReference>
<name>A0A2G5VPD7_9PELO</name>
<gene>
    <name evidence="8" type="primary">Cni-best-8</name>
    <name evidence="8" type="synonym">Cnig_chr_I.g3253</name>
    <name evidence="8" type="ORF">B9Z55_003253</name>
</gene>
<keyword evidence="2 6" id="KW-0812">Transmembrane</keyword>
<dbReference type="Pfam" id="PF01062">
    <property type="entry name" value="Bestrophin"/>
    <property type="match status" value="1"/>
</dbReference>
<keyword evidence="6" id="KW-1003">Cell membrane</keyword>
<feature type="compositionally biased region" description="Polar residues" evidence="7">
    <location>
        <begin position="471"/>
        <end position="482"/>
    </location>
</feature>
<dbReference type="STRING" id="1611254.A0A2G5VPD7"/>
<dbReference type="InterPro" id="IPR000615">
    <property type="entry name" value="Bestrophin"/>
</dbReference>
<feature type="compositionally biased region" description="Low complexity" evidence="7">
    <location>
        <begin position="500"/>
        <end position="511"/>
    </location>
</feature>
<evidence type="ECO:0000313" key="8">
    <source>
        <dbReference type="EMBL" id="PIC53622.1"/>
    </source>
</evidence>
<keyword evidence="6" id="KW-0406">Ion transport</keyword>
<comment type="caution">
    <text evidence="8">The sequence shown here is derived from an EMBL/GenBank/DDBJ whole genome shotgun (WGS) entry which is preliminary data.</text>
</comment>
<evidence type="ECO:0000256" key="4">
    <source>
        <dbReference type="ARBA" id="ARBA00023136"/>
    </source>
</evidence>
<protein>
    <recommendedName>
        <fullName evidence="6">Bestrophin homolog</fullName>
    </recommendedName>
</protein>